<comment type="caution">
    <text evidence="2">The sequence shown here is derived from an EMBL/GenBank/DDBJ whole genome shotgun (WGS) entry which is preliminary data.</text>
</comment>
<dbReference type="PANTHER" id="PTHR33327">
    <property type="entry name" value="ENDONUCLEASE"/>
    <property type="match status" value="1"/>
</dbReference>
<dbReference type="Proteomes" id="UP000887013">
    <property type="component" value="Unassembled WGS sequence"/>
</dbReference>
<feature type="region of interest" description="Disordered" evidence="1">
    <location>
        <begin position="30"/>
        <end position="50"/>
    </location>
</feature>
<evidence type="ECO:0000313" key="2">
    <source>
        <dbReference type="EMBL" id="GFS39115.1"/>
    </source>
</evidence>
<protein>
    <submittedName>
        <fullName evidence="2">Uncharacterized protein</fullName>
    </submittedName>
</protein>
<evidence type="ECO:0000256" key="1">
    <source>
        <dbReference type="SAM" id="MobiDB-lite"/>
    </source>
</evidence>
<keyword evidence="3" id="KW-1185">Reference proteome</keyword>
<organism evidence="2 3">
    <name type="scientific">Nephila pilipes</name>
    <name type="common">Giant wood spider</name>
    <name type="synonym">Nephila maculata</name>
    <dbReference type="NCBI Taxonomy" id="299642"/>
    <lineage>
        <taxon>Eukaryota</taxon>
        <taxon>Metazoa</taxon>
        <taxon>Ecdysozoa</taxon>
        <taxon>Arthropoda</taxon>
        <taxon>Chelicerata</taxon>
        <taxon>Arachnida</taxon>
        <taxon>Araneae</taxon>
        <taxon>Araneomorphae</taxon>
        <taxon>Entelegynae</taxon>
        <taxon>Araneoidea</taxon>
        <taxon>Nephilidae</taxon>
        <taxon>Nephila</taxon>
    </lineage>
</organism>
<sequence>MSERLRVSFRRSKETEYFEREFLVKEAKEEEKIASPKKERNKLSSARKERSVIRIGHRRNTAIHQARPSSMVPDVGRATFNLALPKPAKITARCLESKTVEIQRLLASENLGDRKPSELLRTMRRLAENHNIDDFLLFELSNQEMPIPVQITLASISPITTDKAAVVADRIFEMNPNSVSSVASVLKEVAHL</sequence>
<accession>A0A8X6JKJ3</accession>
<gene>
    <name evidence="2" type="primary">AVEN_105804_1</name>
    <name evidence="2" type="ORF">NPIL_558601</name>
</gene>
<evidence type="ECO:0000313" key="3">
    <source>
        <dbReference type="Proteomes" id="UP000887013"/>
    </source>
</evidence>
<dbReference type="OrthoDB" id="6423908at2759"/>
<proteinExistence type="predicted"/>
<dbReference type="EMBL" id="BMAW01043383">
    <property type="protein sequence ID" value="GFS39115.1"/>
    <property type="molecule type" value="Genomic_DNA"/>
</dbReference>
<dbReference type="PANTHER" id="PTHR33327:SF3">
    <property type="entry name" value="RNA-DIRECTED DNA POLYMERASE"/>
    <property type="match status" value="1"/>
</dbReference>
<dbReference type="AlphaFoldDB" id="A0A8X6JKJ3"/>
<name>A0A8X6JKJ3_NEPPI</name>
<reference evidence="2" key="1">
    <citation type="submission" date="2020-08" db="EMBL/GenBank/DDBJ databases">
        <title>Multicomponent nature underlies the extraordinary mechanical properties of spider dragline silk.</title>
        <authorList>
            <person name="Kono N."/>
            <person name="Nakamura H."/>
            <person name="Mori M."/>
            <person name="Yoshida Y."/>
            <person name="Ohtoshi R."/>
            <person name="Malay A.D."/>
            <person name="Moran D.A.P."/>
            <person name="Tomita M."/>
            <person name="Numata K."/>
            <person name="Arakawa K."/>
        </authorList>
    </citation>
    <scope>NUCLEOTIDE SEQUENCE</scope>
</reference>